<reference evidence="2" key="1">
    <citation type="submission" date="2015-05" db="EMBL/GenBank/DDBJ databases">
        <title>Permanent draft genome of Rhodopirellula islandicus K833.</title>
        <authorList>
            <person name="Kizina J."/>
            <person name="Richter M."/>
            <person name="Glockner F.O."/>
            <person name="Harder J."/>
        </authorList>
    </citation>
    <scope>NUCLEOTIDE SEQUENCE [LARGE SCALE GENOMIC DNA]</scope>
    <source>
        <strain evidence="2">K833</strain>
    </source>
</reference>
<dbReference type="AlphaFoldDB" id="A0A0J1EAR9"/>
<organism evidence="2 3">
    <name type="scientific">Rhodopirellula islandica</name>
    <dbReference type="NCBI Taxonomy" id="595434"/>
    <lineage>
        <taxon>Bacteria</taxon>
        <taxon>Pseudomonadati</taxon>
        <taxon>Planctomycetota</taxon>
        <taxon>Planctomycetia</taxon>
        <taxon>Pirellulales</taxon>
        <taxon>Pirellulaceae</taxon>
        <taxon>Rhodopirellula</taxon>
    </lineage>
</organism>
<feature type="region of interest" description="Disordered" evidence="1">
    <location>
        <begin position="1"/>
        <end position="27"/>
    </location>
</feature>
<feature type="compositionally biased region" description="Basic and acidic residues" evidence="1">
    <location>
        <begin position="1"/>
        <end position="11"/>
    </location>
</feature>
<keyword evidence="3" id="KW-1185">Reference proteome</keyword>
<evidence type="ECO:0000313" key="3">
    <source>
        <dbReference type="Proteomes" id="UP000036367"/>
    </source>
</evidence>
<dbReference type="PATRIC" id="fig|595434.4.peg.5478"/>
<accession>A0A0J1EAR9</accession>
<gene>
    <name evidence="2" type="ORF">RISK_005770</name>
</gene>
<proteinExistence type="predicted"/>
<dbReference type="EMBL" id="LECT01000044">
    <property type="protein sequence ID" value="KLU02704.1"/>
    <property type="molecule type" value="Genomic_DNA"/>
</dbReference>
<protein>
    <submittedName>
        <fullName evidence="2">Uncharacterized protein</fullName>
    </submittedName>
</protein>
<comment type="caution">
    <text evidence="2">The sequence shown here is derived from an EMBL/GenBank/DDBJ whole genome shotgun (WGS) entry which is preliminary data.</text>
</comment>
<evidence type="ECO:0000256" key="1">
    <source>
        <dbReference type="SAM" id="MobiDB-lite"/>
    </source>
</evidence>
<dbReference type="Proteomes" id="UP000036367">
    <property type="component" value="Unassembled WGS sequence"/>
</dbReference>
<sequence>MRYATDGDRLKSLTGLRGNRGQCTNGSHARRHLYASLEK</sequence>
<evidence type="ECO:0000313" key="2">
    <source>
        <dbReference type="EMBL" id="KLU02704.1"/>
    </source>
</evidence>
<name>A0A0J1EAR9_RHOIS</name>